<feature type="compositionally biased region" description="Basic and acidic residues" evidence="1">
    <location>
        <begin position="46"/>
        <end position="66"/>
    </location>
</feature>
<accession>A0A9N7TY15</accession>
<evidence type="ECO:0000313" key="3">
    <source>
        <dbReference type="Proteomes" id="UP001153269"/>
    </source>
</evidence>
<proteinExistence type="predicted"/>
<name>A0A9N7TY15_PLEPL</name>
<dbReference type="Proteomes" id="UP001153269">
    <property type="component" value="Unassembled WGS sequence"/>
</dbReference>
<dbReference type="AlphaFoldDB" id="A0A9N7TY15"/>
<feature type="region of interest" description="Disordered" evidence="1">
    <location>
        <begin position="102"/>
        <end position="121"/>
    </location>
</feature>
<gene>
    <name evidence="2" type="ORF">PLEPLA_LOCUS9072</name>
</gene>
<keyword evidence="3" id="KW-1185">Reference proteome</keyword>
<evidence type="ECO:0000256" key="1">
    <source>
        <dbReference type="SAM" id="MobiDB-lite"/>
    </source>
</evidence>
<reference evidence="2" key="1">
    <citation type="submission" date="2020-03" db="EMBL/GenBank/DDBJ databases">
        <authorList>
            <person name="Weist P."/>
        </authorList>
    </citation>
    <scope>NUCLEOTIDE SEQUENCE</scope>
</reference>
<dbReference type="EMBL" id="CADEAL010000510">
    <property type="protein sequence ID" value="CAB1421190.1"/>
    <property type="molecule type" value="Genomic_DNA"/>
</dbReference>
<feature type="region of interest" description="Disordered" evidence="1">
    <location>
        <begin position="43"/>
        <end position="71"/>
    </location>
</feature>
<comment type="caution">
    <text evidence="2">The sequence shown here is derived from an EMBL/GenBank/DDBJ whole genome shotgun (WGS) entry which is preliminary data.</text>
</comment>
<sequence>MGKEGKGRGGGERRGLSGGMILHADLHLTSSLHLLLLLPPVGGARRAGEGETARCRERGLSEREMTQGEEMEDAVSESALVSAVPLPAALAWSQLELRHLDSPQTRNGLSGTDPELERWARPKWRQTMLTSATPSEANKSSVVLFQIYSDRNEDAMGPRP</sequence>
<protein>
    <submittedName>
        <fullName evidence="2">Uncharacterized protein</fullName>
    </submittedName>
</protein>
<evidence type="ECO:0000313" key="2">
    <source>
        <dbReference type="EMBL" id="CAB1421190.1"/>
    </source>
</evidence>
<organism evidence="2 3">
    <name type="scientific">Pleuronectes platessa</name>
    <name type="common">European plaice</name>
    <dbReference type="NCBI Taxonomy" id="8262"/>
    <lineage>
        <taxon>Eukaryota</taxon>
        <taxon>Metazoa</taxon>
        <taxon>Chordata</taxon>
        <taxon>Craniata</taxon>
        <taxon>Vertebrata</taxon>
        <taxon>Euteleostomi</taxon>
        <taxon>Actinopterygii</taxon>
        <taxon>Neopterygii</taxon>
        <taxon>Teleostei</taxon>
        <taxon>Neoteleostei</taxon>
        <taxon>Acanthomorphata</taxon>
        <taxon>Carangaria</taxon>
        <taxon>Pleuronectiformes</taxon>
        <taxon>Pleuronectoidei</taxon>
        <taxon>Pleuronectidae</taxon>
        <taxon>Pleuronectes</taxon>
    </lineage>
</organism>